<gene>
    <name evidence="2" type="ORF">CHLRE_01g022050v5</name>
</gene>
<accession>A0A2K3E643</accession>
<dbReference type="KEGG" id="cre:CHLRE_01g022050v5"/>
<feature type="compositionally biased region" description="Polar residues" evidence="1">
    <location>
        <begin position="12"/>
        <end position="22"/>
    </location>
</feature>
<keyword evidence="3" id="KW-1185">Reference proteome</keyword>
<dbReference type="GeneID" id="66052028"/>
<evidence type="ECO:0000313" key="3">
    <source>
        <dbReference type="Proteomes" id="UP000006906"/>
    </source>
</evidence>
<dbReference type="Proteomes" id="UP000006906">
    <property type="component" value="Chromosome 1"/>
</dbReference>
<organism evidence="2 3">
    <name type="scientific">Chlamydomonas reinhardtii</name>
    <name type="common">Chlamydomonas smithii</name>
    <dbReference type="NCBI Taxonomy" id="3055"/>
    <lineage>
        <taxon>Eukaryota</taxon>
        <taxon>Viridiplantae</taxon>
        <taxon>Chlorophyta</taxon>
        <taxon>core chlorophytes</taxon>
        <taxon>Chlorophyceae</taxon>
        <taxon>CS clade</taxon>
        <taxon>Chlamydomonadales</taxon>
        <taxon>Chlamydomonadaceae</taxon>
        <taxon>Chlamydomonas</taxon>
    </lineage>
</organism>
<feature type="compositionally biased region" description="Low complexity" evidence="1">
    <location>
        <begin position="1"/>
        <end position="11"/>
    </location>
</feature>
<dbReference type="Gramene" id="PNW88269">
    <property type="protein sequence ID" value="PNW88269"/>
    <property type="gene ID" value="CHLRE_01g022050v5"/>
</dbReference>
<protein>
    <submittedName>
        <fullName evidence="2">Uncharacterized protein</fullName>
    </submittedName>
</protein>
<feature type="compositionally biased region" description="Low complexity" evidence="1">
    <location>
        <begin position="23"/>
        <end position="47"/>
    </location>
</feature>
<evidence type="ECO:0000256" key="1">
    <source>
        <dbReference type="SAM" id="MobiDB-lite"/>
    </source>
</evidence>
<feature type="compositionally biased region" description="Polar residues" evidence="1">
    <location>
        <begin position="72"/>
        <end position="81"/>
    </location>
</feature>
<proteinExistence type="predicted"/>
<feature type="compositionally biased region" description="Basic and acidic residues" evidence="1">
    <location>
        <begin position="48"/>
        <end position="57"/>
    </location>
</feature>
<evidence type="ECO:0000313" key="2">
    <source>
        <dbReference type="EMBL" id="PNW88269.1"/>
    </source>
</evidence>
<name>A0A2K3E643_CHLRE</name>
<dbReference type="InParanoid" id="A0A2K3E643"/>
<dbReference type="RefSeq" id="XP_042928404.1">
    <property type="nucleotide sequence ID" value="XM_043058490.1"/>
</dbReference>
<dbReference type="OrthoDB" id="545141at2759"/>
<dbReference type="AlphaFoldDB" id="A0A2K3E643"/>
<reference evidence="2 3" key="1">
    <citation type="journal article" date="2007" name="Science">
        <title>The Chlamydomonas genome reveals the evolution of key animal and plant functions.</title>
        <authorList>
            <person name="Merchant S.S."/>
            <person name="Prochnik S.E."/>
            <person name="Vallon O."/>
            <person name="Harris E.H."/>
            <person name="Karpowicz S.J."/>
            <person name="Witman G.B."/>
            <person name="Terry A."/>
            <person name="Salamov A."/>
            <person name="Fritz-Laylin L.K."/>
            <person name="Marechal-Drouard L."/>
            <person name="Marshall W.F."/>
            <person name="Qu L.H."/>
            <person name="Nelson D.R."/>
            <person name="Sanderfoot A.A."/>
            <person name="Spalding M.H."/>
            <person name="Kapitonov V.V."/>
            <person name="Ren Q."/>
            <person name="Ferris P."/>
            <person name="Lindquist E."/>
            <person name="Shapiro H."/>
            <person name="Lucas S.M."/>
            <person name="Grimwood J."/>
            <person name="Schmutz J."/>
            <person name="Cardol P."/>
            <person name="Cerutti H."/>
            <person name="Chanfreau G."/>
            <person name="Chen C.L."/>
            <person name="Cognat V."/>
            <person name="Croft M.T."/>
            <person name="Dent R."/>
            <person name="Dutcher S."/>
            <person name="Fernandez E."/>
            <person name="Fukuzawa H."/>
            <person name="Gonzalez-Ballester D."/>
            <person name="Gonzalez-Halphen D."/>
            <person name="Hallmann A."/>
            <person name="Hanikenne M."/>
            <person name="Hippler M."/>
            <person name="Inwood W."/>
            <person name="Jabbari K."/>
            <person name="Kalanon M."/>
            <person name="Kuras R."/>
            <person name="Lefebvre P.A."/>
            <person name="Lemaire S.D."/>
            <person name="Lobanov A.V."/>
            <person name="Lohr M."/>
            <person name="Manuell A."/>
            <person name="Meier I."/>
            <person name="Mets L."/>
            <person name="Mittag M."/>
            <person name="Mittelmeier T."/>
            <person name="Moroney J.V."/>
            <person name="Moseley J."/>
            <person name="Napoli C."/>
            <person name="Nedelcu A.M."/>
            <person name="Niyogi K."/>
            <person name="Novoselov S.V."/>
            <person name="Paulsen I.T."/>
            <person name="Pazour G."/>
            <person name="Purton S."/>
            <person name="Ral J.P."/>
            <person name="Riano-Pachon D.M."/>
            <person name="Riekhof W."/>
            <person name="Rymarquis L."/>
            <person name="Schroda M."/>
            <person name="Stern D."/>
            <person name="Umen J."/>
            <person name="Willows R."/>
            <person name="Wilson N."/>
            <person name="Zimmer S.L."/>
            <person name="Allmer J."/>
            <person name="Balk J."/>
            <person name="Bisova K."/>
            <person name="Chen C.J."/>
            <person name="Elias M."/>
            <person name="Gendler K."/>
            <person name="Hauser C."/>
            <person name="Lamb M.R."/>
            <person name="Ledford H."/>
            <person name="Long J.C."/>
            <person name="Minagawa J."/>
            <person name="Page M.D."/>
            <person name="Pan J."/>
            <person name="Pootakham W."/>
            <person name="Roje S."/>
            <person name="Rose A."/>
            <person name="Stahlberg E."/>
            <person name="Terauchi A.M."/>
            <person name="Yang P."/>
            <person name="Ball S."/>
            <person name="Bowler C."/>
            <person name="Dieckmann C.L."/>
            <person name="Gladyshev V.N."/>
            <person name="Green P."/>
            <person name="Jorgensen R."/>
            <person name="Mayfield S."/>
            <person name="Mueller-Roeber B."/>
            <person name="Rajamani S."/>
            <person name="Sayre R.T."/>
            <person name="Brokstein P."/>
            <person name="Dubchak I."/>
            <person name="Goodstein D."/>
            <person name="Hornick L."/>
            <person name="Huang Y.W."/>
            <person name="Jhaveri J."/>
            <person name="Luo Y."/>
            <person name="Martinez D."/>
            <person name="Ngau W.C."/>
            <person name="Otillar B."/>
            <person name="Poliakov A."/>
            <person name="Porter A."/>
            <person name="Szajkowski L."/>
            <person name="Werner G."/>
            <person name="Zhou K."/>
            <person name="Grigoriev I.V."/>
            <person name="Rokhsar D.S."/>
            <person name="Grossman A.R."/>
        </authorList>
    </citation>
    <scope>NUCLEOTIDE SEQUENCE [LARGE SCALE GENOMIC DNA]</scope>
    <source>
        <strain evidence="3">CC-503</strain>
    </source>
</reference>
<sequence length="125" mass="13061">MEHKQQQQQQQPGTTGAKSCSQAAEVHLAEAVAAEPPQLDDQSQLQPHGEKLKRSPASEEYPDTGVVYEDMSTPQLHTTTLAEAVAADRPQLDDRTTTPPHTTSKAGLDHSGAEGAAAGGGHGAS</sequence>
<dbReference type="EMBL" id="CM008962">
    <property type="protein sequence ID" value="PNW88269.1"/>
    <property type="molecule type" value="Genomic_DNA"/>
</dbReference>
<feature type="region of interest" description="Disordered" evidence="1">
    <location>
        <begin position="1"/>
        <end position="125"/>
    </location>
</feature>